<evidence type="ECO:0000256" key="1">
    <source>
        <dbReference type="SAM" id="MobiDB-lite"/>
    </source>
</evidence>
<proteinExistence type="predicted"/>
<feature type="region of interest" description="Disordered" evidence="1">
    <location>
        <begin position="1"/>
        <end position="37"/>
    </location>
</feature>
<dbReference type="KEGG" id="age:AA314_01676"/>
<dbReference type="Proteomes" id="UP000035579">
    <property type="component" value="Chromosome"/>
</dbReference>
<evidence type="ECO:0000313" key="2">
    <source>
        <dbReference type="EMBL" id="AKJ00050.1"/>
    </source>
</evidence>
<name>A0AAC8Q2U9_9BACT</name>
<accession>A0AAC8Q2U9</accession>
<dbReference type="EMBL" id="CP011509">
    <property type="protein sequence ID" value="AKJ00050.1"/>
    <property type="molecule type" value="Genomic_DNA"/>
</dbReference>
<dbReference type="AlphaFoldDB" id="A0AAC8Q2U9"/>
<sequence length="93" mass="10374">MGGRVGECPSPRDVMNVHPAALGRRTAHPGRSRVVNRPGLQGRWAPLRHGGRWRHMCLHSAAPVSGWIRKFDDPGRLDIHEVPGAHFELLKHP</sequence>
<evidence type="ECO:0000313" key="3">
    <source>
        <dbReference type="Proteomes" id="UP000035579"/>
    </source>
</evidence>
<reference evidence="2 3" key="1">
    <citation type="submission" date="2015-05" db="EMBL/GenBank/DDBJ databases">
        <title>Genome assembly of Archangium gephyra DSM 2261.</title>
        <authorList>
            <person name="Sharma G."/>
            <person name="Subramanian S."/>
        </authorList>
    </citation>
    <scope>NUCLEOTIDE SEQUENCE [LARGE SCALE GENOMIC DNA]</scope>
    <source>
        <strain evidence="2 3">DSM 2261</strain>
    </source>
</reference>
<gene>
    <name evidence="2" type="ORF">AA314_01676</name>
</gene>
<protein>
    <submittedName>
        <fullName evidence="2">Uncharacterized protein</fullName>
    </submittedName>
</protein>
<organism evidence="2 3">
    <name type="scientific">Archangium gephyra</name>
    <dbReference type="NCBI Taxonomy" id="48"/>
    <lineage>
        <taxon>Bacteria</taxon>
        <taxon>Pseudomonadati</taxon>
        <taxon>Myxococcota</taxon>
        <taxon>Myxococcia</taxon>
        <taxon>Myxococcales</taxon>
        <taxon>Cystobacterineae</taxon>
        <taxon>Archangiaceae</taxon>
        <taxon>Archangium</taxon>
    </lineage>
</organism>